<evidence type="ECO:0000256" key="19">
    <source>
        <dbReference type="ARBA" id="ARBA00022989"/>
    </source>
</evidence>
<name>A0A3N5Y1I1_9ALTE</name>
<evidence type="ECO:0000259" key="30">
    <source>
        <dbReference type="Pfam" id="PF00912"/>
    </source>
</evidence>
<evidence type="ECO:0000256" key="2">
    <source>
        <dbReference type="ARBA" id="ARBA00004249"/>
    </source>
</evidence>
<dbReference type="InterPro" id="IPR050396">
    <property type="entry name" value="Glycosyltr_51/Transpeptidase"/>
</dbReference>
<dbReference type="RefSeq" id="WP_124027725.1">
    <property type="nucleotide sequence ID" value="NZ_JBHRSN010000006.1"/>
</dbReference>
<evidence type="ECO:0000313" key="33">
    <source>
        <dbReference type="Proteomes" id="UP000275281"/>
    </source>
</evidence>
<evidence type="ECO:0000256" key="26">
    <source>
        <dbReference type="ARBA" id="ARBA00049902"/>
    </source>
</evidence>
<dbReference type="Pfam" id="PF00912">
    <property type="entry name" value="Transgly"/>
    <property type="match status" value="1"/>
</dbReference>
<keyword evidence="15" id="KW-0378">Hydrolase</keyword>
<dbReference type="InterPro" id="IPR023346">
    <property type="entry name" value="Lysozyme-like_dom_sf"/>
</dbReference>
<keyword evidence="9" id="KW-0997">Cell inner membrane</keyword>
<keyword evidence="22" id="KW-0511">Multifunctional enzyme</keyword>
<dbReference type="Proteomes" id="UP000275281">
    <property type="component" value="Unassembled WGS sequence"/>
</dbReference>
<dbReference type="Gene3D" id="1.10.3810.10">
    <property type="entry name" value="Biosynthetic peptidoglycan transglycosylase-like"/>
    <property type="match status" value="1"/>
</dbReference>
<comment type="similarity">
    <text evidence="4">In the C-terminal section; belongs to the transpeptidase family.</text>
</comment>
<dbReference type="Pfam" id="PF17092">
    <property type="entry name" value="PCB_OB"/>
    <property type="match status" value="1"/>
</dbReference>
<evidence type="ECO:0000256" key="7">
    <source>
        <dbReference type="ARBA" id="ARBA00018638"/>
    </source>
</evidence>
<dbReference type="EMBL" id="RPOK01000003">
    <property type="protein sequence ID" value="RPJ66366.1"/>
    <property type="molecule type" value="Genomic_DNA"/>
</dbReference>
<evidence type="ECO:0000256" key="18">
    <source>
        <dbReference type="ARBA" id="ARBA00022984"/>
    </source>
</evidence>
<evidence type="ECO:0000259" key="29">
    <source>
        <dbReference type="Pfam" id="PF00905"/>
    </source>
</evidence>
<evidence type="ECO:0000256" key="10">
    <source>
        <dbReference type="ARBA" id="ARBA00022645"/>
    </source>
</evidence>
<evidence type="ECO:0000256" key="3">
    <source>
        <dbReference type="ARBA" id="ARBA00004752"/>
    </source>
</evidence>
<dbReference type="Pfam" id="PF00905">
    <property type="entry name" value="Transpeptidase"/>
    <property type="match status" value="1"/>
</dbReference>
<dbReference type="FunFam" id="1.10.3810.10:FF:000003">
    <property type="entry name" value="Penicillin-binding protein 1a"/>
    <property type="match status" value="1"/>
</dbReference>
<dbReference type="GO" id="GO:0009252">
    <property type="term" value="P:peptidoglycan biosynthetic process"/>
    <property type="evidence" value="ECO:0007669"/>
    <property type="project" value="UniProtKB-UniPathway"/>
</dbReference>
<comment type="function">
    <text evidence="1">Cell wall formation. Synthesis of cross-linked peptidoglycan from the lipid intermediates. The enzyme has a penicillin-insensitive transglycosylase N-terminal domain (formation of linear glycan strands) and a penicillin-sensitive transpeptidase C-terminal domain (cross-linking of the peptide subunits).</text>
</comment>
<keyword evidence="21" id="KW-0046">Antibiotic resistance</keyword>
<dbReference type="GO" id="GO:0008360">
    <property type="term" value="P:regulation of cell shape"/>
    <property type="evidence" value="ECO:0007669"/>
    <property type="project" value="UniProtKB-KW"/>
</dbReference>
<evidence type="ECO:0000256" key="17">
    <source>
        <dbReference type="ARBA" id="ARBA00022968"/>
    </source>
</evidence>
<feature type="domain" description="Glycosyl transferase family 51" evidence="30">
    <location>
        <begin position="55"/>
        <end position="229"/>
    </location>
</feature>
<dbReference type="EC" id="2.4.99.28" evidence="25"/>
<evidence type="ECO:0000256" key="13">
    <source>
        <dbReference type="ARBA" id="ARBA00022679"/>
    </source>
</evidence>
<keyword evidence="18" id="KW-0573">Peptidoglycan synthesis</keyword>
<keyword evidence="16" id="KW-0133">Cell shape</keyword>
<keyword evidence="11" id="KW-0645">Protease</keyword>
<comment type="subcellular location">
    <subcellularLocation>
        <location evidence="2">Cell inner membrane</location>
        <topology evidence="2">Single-pass type II membrane protein</topology>
    </subcellularLocation>
</comment>
<keyword evidence="10" id="KW-0121">Carboxypeptidase</keyword>
<keyword evidence="8" id="KW-1003">Cell membrane</keyword>
<comment type="pathway">
    <text evidence="3">Cell wall biogenesis; peptidoglycan biosynthesis.</text>
</comment>
<evidence type="ECO:0000256" key="1">
    <source>
        <dbReference type="ARBA" id="ARBA00002624"/>
    </source>
</evidence>
<evidence type="ECO:0000256" key="28">
    <source>
        <dbReference type="SAM" id="Phobius"/>
    </source>
</evidence>
<protein>
    <recommendedName>
        <fullName evidence="7">Penicillin-binding protein 1A</fullName>
        <ecNumber evidence="25">2.4.99.28</ecNumber>
        <ecNumber evidence="6">3.4.16.4</ecNumber>
    </recommendedName>
</protein>
<dbReference type="SUPFAM" id="SSF53955">
    <property type="entry name" value="Lysozyme-like"/>
    <property type="match status" value="1"/>
</dbReference>
<comment type="catalytic activity">
    <reaction evidence="24">
        <text>Preferential cleavage: (Ac)2-L-Lys-D-Ala-|-D-Ala. Also transpeptidation of peptidyl-alanyl moieties that are N-acyl substituents of D-alanine.</text>
        <dbReference type="EC" id="3.4.16.4"/>
    </reaction>
</comment>
<evidence type="ECO:0000256" key="8">
    <source>
        <dbReference type="ARBA" id="ARBA00022475"/>
    </source>
</evidence>
<comment type="caution">
    <text evidence="32">The sequence shown here is derived from an EMBL/GenBank/DDBJ whole genome shotgun (WGS) entry which is preliminary data.</text>
</comment>
<dbReference type="PANTHER" id="PTHR32282:SF27">
    <property type="entry name" value="PENICILLIN-BINDING PROTEIN 1A"/>
    <property type="match status" value="1"/>
</dbReference>
<evidence type="ECO:0000256" key="25">
    <source>
        <dbReference type="ARBA" id="ARBA00044770"/>
    </source>
</evidence>
<comment type="catalytic activity">
    <reaction evidence="26">
        <text>[GlcNAc-(1-&gt;4)-Mur2Ac(oyl-L-Ala-gamma-D-Glu-L-Lys-D-Ala-D-Ala)](n)-di-trans,octa-cis-undecaprenyl diphosphate + beta-D-GlcNAc-(1-&gt;4)-Mur2Ac(oyl-L-Ala-gamma-D-Glu-L-Lys-D-Ala-D-Ala)-di-trans,octa-cis-undecaprenyl diphosphate = [GlcNAc-(1-&gt;4)-Mur2Ac(oyl-L-Ala-gamma-D-Glu-L-Lys-D-Ala-D-Ala)](n+1)-di-trans,octa-cis-undecaprenyl diphosphate + di-trans,octa-cis-undecaprenyl diphosphate + H(+)</text>
        <dbReference type="Rhea" id="RHEA:23708"/>
        <dbReference type="Rhea" id="RHEA-COMP:9602"/>
        <dbReference type="Rhea" id="RHEA-COMP:9603"/>
        <dbReference type="ChEBI" id="CHEBI:15378"/>
        <dbReference type="ChEBI" id="CHEBI:58405"/>
        <dbReference type="ChEBI" id="CHEBI:60033"/>
        <dbReference type="ChEBI" id="CHEBI:78435"/>
        <dbReference type="EC" id="2.4.99.28"/>
    </reaction>
</comment>
<evidence type="ECO:0000256" key="4">
    <source>
        <dbReference type="ARBA" id="ARBA00007090"/>
    </source>
</evidence>
<dbReference type="NCBIfam" id="TIGR02074">
    <property type="entry name" value="PBP_1a_fam"/>
    <property type="match status" value="1"/>
</dbReference>
<feature type="domain" description="Penicillin-binding protein transpeptidase" evidence="29">
    <location>
        <begin position="445"/>
        <end position="742"/>
    </location>
</feature>
<dbReference type="GO" id="GO:0008955">
    <property type="term" value="F:peptidoglycan glycosyltransferase activity"/>
    <property type="evidence" value="ECO:0007669"/>
    <property type="project" value="UniProtKB-EC"/>
</dbReference>
<sequence length="878" mass="97887">MRYLKRIFWISVIAGILGLVALLGLYFSMRPNLPSVEVLKDVRLQTPMRIYTKDGKLISQYGVQRRIPVTLDQVPEKLKQAIIATEDSRFYDHFGIDPIGVVRAAINLIVTGEKQQGASTLTMQLARGFFLTREKAFVRKIKEAFIALHIEQVLTKEEILLLYINKVELGHRAFGMGAAAQVYYGKSLDELTLAQLATLAGLPQAPSVLNPISRPERSVDRRRIVLFRMLDEGFITRAEYDEASNAPVTAEKHGAEIEVDAPYLADIIYNQMVEMYGKEEAETGGYRVYATANSETQLAAQNAVTQNLHDYDERHGFRGPIGFLWGDAEQSDATVSDTNEPEPMVTNRPSLDDVRAALSAIDPIEPLFPAVVLEVMEQAVSVMKADGEQVIIEWINLDWAREYITDSRQGSAPEKASDILSEGAIIWIREHEGAWRLSQLPEVSGAFVALNPFDGAVEAVVGGYSFYQSQFNRATQAKRQVGSNIKPFIYASALDSGYTVASVINDAPINQWNAGSGTAWRPQNSPAEYDGPIRMRVALGKSKNVVSIRLLRGAGLHETADYLRNFGFLNEDIPRDETLSLGSGSHTPLEVARAMAVIANGGFLVEPHFIHRVENEEGQELWQSEPVFACDPCQSESQEGISEEVLDREAQLAAQLELSGLSETDGPQQQVQRAAPRVMSEQTAFLVADMLRTAVRTNGSWNKNTYWMGTGWRARNILGRADIAGKTGTTNDSKDTWFTGFSQNMVATSWVGFDDMSRQLGRATPNRNIINRNPEKYNWIGNGLIGSEDGAKAAQPAWIRFMQHVMADLPETEREMPQNIIRVRIDRTSGLLTRRTDHTTMFEYFIRGTQPTVYIQEDEIIDPALVDEPSTIEPDEIF</sequence>
<evidence type="ECO:0000256" key="11">
    <source>
        <dbReference type="ARBA" id="ARBA00022670"/>
    </source>
</evidence>
<dbReference type="InterPro" id="IPR031376">
    <property type="entry name" value="PCB_OB"/>
</dbReference>
<dbReference type="InterPro" id="IPR012338">
    <property type="entry name" value="Beta-lactam/transpept-like"/>
</dbReference>
<dbReference type="InterPro" id="IPR036950">
    <property type="entry name" value="PBP_transglycosylase"/>
</dbReference>
<dbReference type="GO" id="GO:0008658">
    <property type="term" value="F:penicillin binding"/>
    <property type="evidence" value="ECO:0007669"/>
    <property type="project" value="InterPro"/>
</dbReference>
<evidence type="ECO:0000259" key="31">
    <source>
        <dbReference type="Pfam" id="PF17092"/>
    </source>
</evidence>
<evidence type="ECO:0000256" key="16">
    <source>
        <dbReference type="ARBA" id="ARBA00022960"/>
    </source>
</evidence>
<keyword evidence="23" id="KW-0961">Cell wall biogenesis/degradation</keyword>
<keyword evidence="20 28" id="KW-0472">Membrane</keyword>
<evidence type="ECO:0000256" key="20">
    <source>
        <dbReference type="ARBA" id="ARBA00023136"/>
    </source>
</evidence>
<evidence type="ECO:0000256" key="5">
    <source>
        <dbReference type="ARBA" id="ARBA00007739"/>
    </source>
</evidence>
<proteinExistence type="inferred from homology"/>
<dbReference type="PANTHER" id="PTHR32282">
    <property type="entry name" value="BINDING PROTEIN TRANSPEPTIDASE, PUTATIVE-RELATED"/>
    <property type="match status" value="1"/>
</dbReference>
<comment type="similarity">
    <text evidence="5">In the N-terminal section; belongs to the glycosyltransferase 51 family.</text>
</comment>
<evidence type="ECO:0000256" key="6">
    <source>
        <dbReference type="ARBA" id="ARBA00012448"/>
    </source>
</evidence>
<keyword evidence="19 28" id="KW-1133">Transmembrane helix</keyword>
<dbReference type="OrthoDB" id="9766909at2"/>
<dbReference type="UniPathway" id="UPA00219"/>
<feature type="domain" description="Penicillin-binding protein OB-like" evidence="31">
    <location>
        <begin position="317"/>
        <end position="443"/>
    </location>
</feature>
<evidence type="ECO:0000256" key="12">
    <source>
        <dbReference type="ARBA" id="ARBA00022676"/>
    </source>
</evidence>
<feature type="transmembrane region" description="Helical" evidence="28">
    <location>
        <begin position="7"/>
        <end position="27"/>
    </location>
</feature>
<keyword evidence="12" id="KW-0328">Glycosyltransferase</keyword>
<dbReference type="GO" id="GO:0046677">
    <property type="term" value="P:response to antibiotic"/>
    <property type="evidence" value="ECO:0007669"/>
    <property type="project" value="UniProtKB-KW"/>
</dbReference>
<dbReference type="Gene3D" id="3.40.710.10">
    <property type="entry name" value="DD-peptidase/beta-lactamase superfamily"/>
    <property type="match status" value="2"/>
</dbReference>
<dbReference type="GO" id="GO:0006508">
    <property type="term" value="P:proteolysis"/>
    <property type="evidence" value="ECO:0007669"/>
    <property type="project" value="UniProtKB-KW"/>
</dbReference>
<comment type="pathway">
    <text evidence="27">Glycan biosynthesis.</text>
</comment>
<evidence type="ECO:0000256" key="27">
    <source>
        <dbReference type="ARBA" id="ARBA00060592"/>
    </source>
</evidence>
<evidence type="ECO:0000256" key="22">
    <source>
        <dbReference type="ARBA" id="ARBA00023268"/>
    </source>
</evidence>
<keyword evidence="17" id="KW-0735">Signal-anchor</keyword>
<evidence type="ECO:0000256" key="21">
    <source>
        <dbReference type="ARBA" id="ARBA00023251"/>
    </source>
</evidence>
<dbReference type="GO" id="GO:0030288">
    <property type="term" value="C:outer membrane-bounded periplasmic space"/>
    <property type="evidence" value="ECO:0007669"/>
    <property type="project" value="TreeGrafter"/>
</dbReference>
<dbReference type="InterPro" id="IPR001264">
    <property type="entry name" value="Glyco_trans_51"/>
</dbReference>
<accession>A0A3N5Y1I1</accession>
<dbReference type="AlphaFoldDB" id="A0A3N5Y1I1"/>
<organism evidence="32 33">
    <name type="scientific">Alteromonas sediminis</name>
    <dbReference type="NCBI Taxonomy" id="2259342"/>
    <lineage>
        <taxon>Bacteria</taxon>
        <taxon>Pseudomonadati</taxon>
        <taxon>Pseudomonadota</taxon>
        <taxon>Gammaproteobacteria</taxon>
        <taxon>Alteromonadales</taxon>
        <taxon>Alteromonadaceae</taxon>
        <taxon>Alteromonas/Salinimonas group</taxon>
        <taxon>Alteromonas</taxon>
    </lineage>
</organism>
<evidence type="ECO:0000256" key="23">
    <source>
        <dbReference type="ARBA" id="ARBA00023316"/>
    </source>
</evidence>
<dbReference type="InterPro" id="IPR001460">
    <property type="entry name" value="PCN-bd_Tpept"/>
</dbReference>
<dbReference type="GO" id="GO:0071555">
    <property type="term" value="P:cell wall organization"/>
    <property type="evidence" value="ECO:0007669"/>
    <property type="project" value="UniProtKB-KW"/>
</dbReference>
<dbReference type="GO" id="GO:0009002">
    <property type="term" value="F:serine-type D-Ala-D-Ala carboxypeptidase activity"/>
    <property type="evidence" value="ECO:0007669"/>
    <property type="project" value="UniProtKB-EC"/>
</dbReference>
<dbReference type="GO" id="GO:0005886">
    <property type="term" value="C:plasma membrane"/>
    <property type="evidence" value="ECO:0007669"/>
    <property type="project" value="UniProtKB-SubCell"/>
</dbReference>
<evidence type="ECO:0000256" key="14">
    <source>
        <dbReference type="ARBA" id="ARBA00022692"/>
    </source>
</evidence>
<evidence type="ECO:0000256" key="24">
    <source>
        <dbReference type="ARBA" id="ARBA00034000"/>
    </source>
</evidence>
<evidence type="ECO:0000313" key="32">
    <source>
        <dbReference type="EMBL" id="RPJ66366.1"/>
    </source>
</evidence>
<keyword evidence="33" id="KW-1185">Reference proteome</keyword>
<dbReference type="EC" id="3.4.16.4" evidence="6"/>
<gene>
    <name evidence="32" type="ORF">DRW07_09735</name>
</gene>
<dbReference type="SUPFAM" id="SSF56601">
    <property type="entry name" value="beta-lactamase/transpeptidase-like"/>
    <property type="match status" value="1"/>
</dbReference>
<keyword evidence="14 28" id="KW-0812">Transmembrane</keyword>
<evidence type="ECO:0000256" key="9">
    <source>
        <dbReference type="ARBA" id="ARBA00022519"/>
    </source>
</evidence>
<evidence type="ECO:0000256" key="15">
    <source>
        <dbReference type="ARBA" id="ARBA00022801"/>
    </source>
</evidence>
<reference evidence="32 33" key="1">
    <citation type="submission" date="2018-11" db="EMBL/GenBank/DDBJ databases">
        <authorList>
            <person name="Ye M.-Q."/>
            <person name="Du Z.-J."/>
        </authorList>
    </citation>
    <scope>NUCLEOTIDE SEQUENCE [LARGE SCALE GENOMIC DNA]</scope>
    <source>
        <strain evidence="32 33">U0105</strain>
    </source>
</reference>
<keyword evidence="13" id="KW-0808">Transferase</keyword>